<sequence length="104" mass="11558">MKKRKKRRSKTEGGDKLPFDDEMGKNQKAIKVLQRLFYAGYGTEKEIVNMAMDEMLALPGVNVADLCIISELQKSIKTNKVISYLSGKTEAREETKGADDGGTT</sequence>
<dbReference type="Proteomes" id="UP000265643">
    <property type="component" value="Unassembled WGS sequence"/>
</dbReference>
<evidence type="ECO:0000313" key="3">
    <source>
        <dbReference type="Proteomes" id="UP000265643"/>
    </source>
</evidence>
<accession>A0A391NZ46</accession>
<feature type="compositionally biased region" description="Basic and acidic residues" evidence="1">
    <location>
        <begin position="10"/>
        <end position="22"/>
    </location>
</feature>
<name>A0A391NZ46_9FIRM</name>
<evidence type="ECO:0000313" key="2">
    <source>
        <dbReference type="EMBL" id="GCA65820.1"/>
    </source>
</evidence>
<evidence type="ECO:0000256" key="1">
    <source>
        <dbReference type="SAM" id="MobiDB-lite"/>
    </source>
</evidence>
<organism evidence="2 3">
    <name type="scientific">Mediterraneibacter butyricigenes</name>
    <dbReference type="NCBI Taxonomy" id="2316025"/>
    <lineage>
        <taxon>Bacteria</taxon>
        <taxon>Bacillati</taxon>
        <taxon>Bacillota</taxon>
        <taxon>Clostridia</taxon>
        <taxon>Lachnospirales</taxon>
        <taxon>Lachnospiraceae</taxon>
        <taxon>Mediterraneibacter</taxon>
    </lineage>
</organism>
<proteinExistence type="predicted"/>
<keyword evidence="3" id="KW-1185">Reference proteome</keyword>
<comment type="caution">
    <text evidence="2">The sequence shown here is derived from an EMBL/GenBank/DDBJ whole genome shotgun (WGS) entry which is preliminary data.</text>
</comment>
<feature type="region of interest" description="Disordered" evidence="1">
    <location>
        <begin position="1"/>
        <end position="22"/>
    </location>
</feature>
<reference evidence="3" key="1">
    <citation type="submission" date="2018-09" db="EMBL/GenBank/DDBJ databases">
        <title>Draft Genome Sequence of Mediterraneibacter sp. KCTC 15684.</title>
        <authorList>
            <person name="Kim J.S."/>
            <person name="Han K.I."/>
            <person name="Suh M.K."/>
            <person name="Lee K.C."/>
            <person name="Eom M.K."/>
            <person name="Lee J.H."/>
            <person name="Park S.H."/>
            <person name="Kang S.W."/>
            <person name="Park J.E."/>
            <person name="Oh B.S."/>
            <person name="Yu S.Y."/>
            <person name="Choi S.H."/>
            <person name="Lee D.H."/>
            <person name="Yoon H."/>
            <person name="Kim B."/>
            <person name="Yang S.J."/>
            <person name="Lee J.S."/>
        </authorList>
    </citation>
    <scope>NUCLEOTIDE SEQUENCE [LARGE SCALE GENOMIC DNA]</scope>
    <source>
        <strain evidence="3">KCTC 15684</strain>
    </source>
</reference>
<dbReference type="RefSeq" id="WP_119297343.1">
    <property type="nucleotide sequence ID" value="NZ_BHGK01000001.1"/>
</dbReference>
<gene>
    <name evidence="2" type="ORF">KGMB01110_02560</name>
</gene>
<dbReference type="AlphaFoldDB" id="A0A391NZ46"/>
<dbReference type="EMBL" id="BHGK01000001">
    <property type="protein sequence ID" value="GCA65820.1"/>
    <property type="molecule type" value="Genomic_DNA"/>
</dbReference>
<protein>
    <submittedName>
        <fullName evidence="2">Uncharacterized protein</fullName>
    </submittedName>
</protein>